<keyword evidence="1" id="KW-0812">Transmembrane</keyword>
<keyword evidence="1" id="KW-0472">Membrane</keyword>
<reference evidence="3" key="1">
    <citation type="journal article" date="2023" name="Commun. Biol.">
        <title>Genome analysis of Parmales, the sister group of diatoms, reveals the evolutionary specialization of diatoms from phago-mixotrophs to photoautotrophs.</title>
        <authorList>
            <person name="Ban H."/>
            <person name="Sato S."/>
            <person name="Yoshikawa S."/>
            <person name="Yamada K."/>
            <person name="Nakamura Y."/>
            <person name="Ichinomiya M."/>
            <person name="Sato N."/>
            <person name="Blanc-Mathieu R."/>
            <person name="Endo H."/>
            <person name="Kuwata A."/>
            <person name="Ogata H."/>
        </authorList>
    </citation>
    <scope>NUCLEOTIDE SEQUENCE [LARGE SCALE GENOMIC DNA]</scope>
    <source>
        <strain evidence="3">NIES 3699</strain>
    </source>
</reference>
<evidence type="ECO:0000313" key="2">
    <source>
        <dbReference type="EMBL" id="GMH83350.1"/>
    </source>
</evidence>
<organism evidence="2 3">
    <name type="scientific">Triparma verrucosa</name>
    <dbReference type="NCBI Taxonomy" id="1606542"/>
    <lineage>
        <taxon>Eukaryota</taxon>
        <taxon>Sar</taxon>
        <taxon>Stramenopiles</taxon>
        <taxon>Ochrophyta</taxon>
        <taxon>Bolidophyceae</taxon>
        <taxon>Parmales</taxon>
        <taxon>Triparmaceae</taxon>
        <taxon>Triparma</taxon>
    </lineage>
</organism>
<evidence type="ECO:0000313" key="3">
    <source>
        <dbReference type="Proteomes" id="UP001165160"/>
    </source>
</evidence>
<keyword evidence="1" id="KW-1133">Transmembrane helix</keyword>
<dbReference type="EMBL" id="BRXX01000025">
    <property type="protein sequence ID" value="GMH83350.1"/>
    <property type="molecule type" value="Genomic_DNA"/>
</dbReference>
<evidence type="ECO:0000256" key="1">
    <source>
        <dbReference type="SAM" id="Phobius"/>
    </source>
</evidence>
<keyword evidence="3" id="KW-1185">Reference proteome</keyword>
<dbReference type="Proteomes" id="UP001165160">
    <property type="component" value="Unassembled WGS sequence"/>
</dbReference>
<sequence length="170" mass="19057">MGITTSIPVATTSTCVVVKIKKGCNTRGPTQTFPETPFPLALHVSGVFESDYIRKAESFNRTVNSTLQRSYTYFFFAVIFSTVFSNIGTRALDLELPLVLTLTYIPVLAAMFHLFRSMRSVRTLVTEIFKDWRGLGIETDYFMGGKHQPARVGFTLTGESLRRQKVDGNV</sequence>
<gene>
    <name evidence="2" type="ORF">TrVE_jg6487</name>
</gene>
<accession>A0A9W7BBY7</accession>
<comment type="caution">
    <text evidence="2">The sequence shown here is derived from an EMBL/GenBank/DDBJ whole genome shotgun (WGS) entry which is preliminary data.</text>
</comment>
<proteinExistence type="predicted"/>
<name>A0A9W7BBY7_9STRA</name>
<dbReference type="AlphaFoldDB" id="A0A9W7BBY7"/>
<protein>
    <submittedName>
        <fullName evidence="2">Uncharacterized protein</fullName>
    </submittedName>
</protein>
<feature type="transmembrane region" description="Helical" evidence="1">
    <location>
        <begin position="71"/>
        <end position="92"/>
    </location>
</feature>
<feature type="transmembrane region" description="Helical" evidence="1">
    <location>
        <begin position="98"/>
        <end position="115"/>
    </location>
</feature>